<evidence type="ECO:0000313" key="4">
    <source>
        <dbReference type="Proteomes" id="UP000005801"/>
    </source>
</evidence>
<dbReference type="InterPro" id="IPR009839">
    <property type="entry name" value="SseB_N"/>
</dbReference>
<protein>
    <submittedName>
        <fullName evidence="3">Uncharacterized protein</fullName>
    </submittedName>
</protein>
<feature type="domain" description="SseB protein N-terminal" evidence="1">
    <location>
        <begin position="112"/>
        <end position="217"/>
    </location>
</feature>
<name>A6FZ80_9BACT</name>
<dbReference type="Pfam" id="PF07179">
    <property type="entry name" value="SseB"/>
    <property type="match status" value="1"/>
</dbReference>
<organism evidence="3 4">
    <name type="scientific">Plesiocystis pacifica SIR-1</name>
    <dbReference type="NCBI Taxonomy" id="391625"/>
    <lineage>
        <taxon>Bacteria</taxon>
        <taxon>Pseudomonadati</taxon>
        <taxon>Myxococcota</taxon>
        <taxon>Polyangia</taxon>
        <taxon>Nannocystales</taxon>
        <taxon>Nannocystaceae</taxon>
        <taxon>Plesiocystis</taxon>
    </lineage>
</organism>
<accession>A6FZ80</accession>
<sequence>MLTVARHDGRVVQEAITSASLPPELKLSSERGQLLRDMGFKKRGSSRRNWTRALERAPSNVERIAEELDDIFTRVYGIDGQPDINLVRDQRVHPENVDLVDAMRKVAKDRAFDEDTRRGMYTRMLNATFLVPLDPEVGDDADEADAFFDLKDHPSGRPTLAGFSDWDSLRLWQPRGWDYVPVHGSELFELVQERNAATFKINPGGDIGGELYAHEVEMLVNAVHTFRRKHGN</sequence>
<gene>
    <name evidence="3" type="ORF">PPSIR1_25331</name>
</gene>
<dbReference type="STRING" id="391625.PPSIR1_25331"/>
<dbReference type="InterPro" id="IPR054344">
    <property type="entry name" value="TY-Chap_N"/>
</dbReference>
<evidence type="ECO:0000259" key="1">
    <source>
        <dbReference type="Pfam" id="PF07179"/>
    </source>
</evidence>
<dbReference type="Proteomes" id="UP000005801">
    <property type="component" value="Unassembled WGS sequence"/>
</dbReference>
<feature type="domain" description="TY-Chap N-terminal" evidence="2">
    <location>
        <begin position="3"/>
        <end position="79"/>
    </location>
</feature>
<dbReference type="EMBL" id="ABCS01000006">
    <property type="protein sequence ID" value="EDM80964.1"/>
    <property type="molecule type" value="Genomic_DNA"/>
</dbReference>
<comment type="caution">
    <text evidence="3">The sequence shown here is derived from an EMBL/GenBank/DDBJ whole genome shotgun (WGS) entry which is preliminary data.</text>
</comment>
<evidence type="ECO:0000259" key="2">
    <source>
        <dbReference type="Pfam" id="PF22552"/>
    </source>
</evidence>
<dbReference type="AlphaFoldDB" id="A6FZ80"/>
<dbReference type="Pfam" id="PF22552">
    <property type="entry name" value="TY-Chap3"/>
    <property type="match status" value="1"/>
</dbReference>
<proteinExistence type="predicted"/>
<evidence type="ECO:0000313" key="3">
    <source>
        <dbReference type="EMBL" id="EDM80964.1"/>
    </source>
</evidence>
<reference evidence="3 4" key="1">
    <citation type="submission" date="2007-06" db="EMBL/GenBank/DDBJ databases">
        <authorList>
            <person name="Shimkets L."/>
            <person name="Ferriera S."/>
            <person name="Johnson J."/>
            <person name="Kravitz S."/>
            <person name="Beeson K."/>
            <person name="Sutton G."/>
            <person name="Rogers Y.-H."/>
            <person name="Friedman R."/>
            <person name="Frazier M."/>
            <person name="Venter J.C."/>
        </authorList>
    </citation>
    <scope>NUCLEOTIDE SEQUENCE [LARGE SCALE GENOMIC DNA]</scope>
    <source>
        <strain evidence="3 4">SIR-1</strain>
    </source>
</reference>
<keyword evidence="4" id="KW-1185">Reference proteome</keyword>